<reference evidence="14" key="1">
    <citation type="submission" date="2021-02" db="EMBL/GenBank/DDBJ databases">
        <title>Activity-based single-cell genomes from oceanic crustal fluid captures similar information to metagenomic and metatranscriptomic surveys with orders of magnitude less sampling.</title>
        <authorList>
            <person name="D'Angelo T.S."/>
            <person name="Orcutt B.N."/>
        </authorList>
    </citation>
    <scope>NUCLEOTIDE SEQUENCE [LARGE SCALE GENOMIC DNA]</scope>
    <source>
        <strain evidence="14">AH-315-E05</strain>
    </source>
</reference>
<dbReference type="EMBL" id="JAFITA010000006">
    <property type="protein sequence ID" value="MBN4077403.1"/>
    <property type="molecule type" value="Genomic_DNA"/>
</dbReference>
<dbReference type="GO" id="GO:0008168">
    <property type="term" value="F:methyltransferase activity"/>
    <property type="evidence" value="ECO:0007669"/>
    <property type="project" value="UniProtKB-KW"/>
</dbReference>
<dbReference type="HAMAP" id="MF_01849">
    <property type="entry name" value="RNA_methyltr_RlmN"/>
    <property type="match status" value="1"/>
</dbReference>
<keyword evidence="7 12" id="KW-0949">S-adenosyl-L-methionine</keyword>
<dbReference type="Pfam" id="PF04055">
    <property type="entry name" value="Radical_SAM"/>
    <property type="match status" value="1"/>
</dbReference>
<dbReference type="InterPro" id="IPR013785">
    <property type="entry name" value="Aldolase_TIM"/>
</dbReference>
<sequence>MTTANFSNENNDLIAMPFGELESFMASINEKRFRAGQIFRAIHKQGLLNIDEVTSISLVLRKILQEKTTNLAITIDKVFISTDGTRKYQLKTHDGHIVESVFIPNASSKGRNTICISSQIGCAMGCTFCATAAMKLVRQLEPSEIVSQIYVVINDLKSSAWKNPQIDDSHEESKDARIIHNIVYMGMGEPLHNYENVKRSIELLCDQKGLGYAAKRITVSSCGVVKNIERLGKETDVHIAISLNATKDEVRNKIMPVNKKWDIAALLKACKNFPIKTRRRITFEYVLLKDINDSNEDANKLVELLKSFKCKINLIPFNEHPLSPFKRPVQNRVLEFQNILIKSNLSVFIRSTRGDDVDAACGMLGAKKLEDARENI</sequence>
<keyword evidence="2 12" id="KW-0004">4Fe-4S</keyword>
<dbReference type="InterPro" id="IPR058240">
    <property type="entry name" value="rSAM_sf"/>
</dbReference>
<gene>
    <name evidence="12 14" type="primary">rlmN</name>
    <name evidence="14" type="ORF">JYT19_00670</name>
</gene>
<feature type="binding site" evidence="12">
    <location>
        <begin position="188"/>
        <end position="189"/>
    </location>
    <ligand>
        <name>S-adenosyl-L-methionine</name>
        <dbReference type="ChEBI" id="CHEBI:59789"/>
    </ligand>
</feature>
<comment type="similarity">
    <text evidence="12">Belongs to the radical SAM superfamily. RlmN family.</text>
</comment>
<feature type="domain" description="Radical SAM core" evidence="13">
    <location>
        <begin position="108"/>
        <end position="356"/>
    </location>
</feature>
<accession>A0ABS3AWE5</accession>
<keyword evidence="9 12" id="KW-0479">Metal-binding</keyword>
<keyword evidence="8 12" id="KW-0819">tRNA processing</keyword>
<dbReference type="InterPro" id="IPR040072">
    <property type="entry name" value="Methyltransferase_A"/>
</dbReference>
<dbReference type="PANTHER" id="PTHR30544:SF5">
    <property type="entry name" value="RADICAL SAM CORE DOMAIN-CONTAINING PROTEIN"/>
    <property type="match status" value="1"/>
</dbReference>
<comment type="subcellular location">
    <subcellularLocation>
        <location evidence="1 12">Cytoplasm</location>
    </subcellularLocation>
</comment>
<evidence type="ECO:0000256" key="4">
    <source>
        <dbReference type="ARBA" id="ARBA00022552"/>
    </source>
</evidence>
<comment type="catalytic activity">
    <reaction evidence="12">
        <text>adenosine(2503) in 23S rRNA + 2 reduced [2Fe-2S]-[ferredoxin] + 2 S-adenosyl-L-methionine = 2-methyladenosine(2503) in 23S rRNA + 5'-deoxyadenosine + L-methionine + 2 oxidized [2Fe-2S]-[ferredoxin] + S-adenosyl-L-homocysteine</text>
        <dbReference type="Rhea" id="RHEA:42916"/>
        <dbReference type="Rhea" id="RHEA-COMP:10000"/>
        <dbReference type="Rhea" id="RHEA-COMP:10001"/>
        <dbReference type="Rhea" id="RHEA-COMP:10152"/>
        <dbReference type="Rhea" id="RHEA-COMP:10282"/>
        <dbReference type="ChEBI" id="CHEBI:17319"/>
        <dbReference type="ChEBI" id="CHEBI:33737"/>
        <dbReference type="ChEBI" id="CHEBI:33738"/>
        <dbReference type="ChEBI" id="CHEBI:57844"/>
        <dbReference type="ChEBI" id="CHEBI:57856"/>
        <dbReference type="ChEBI" id="CHEBI:59789"/>
        <dbReference type="ChEBI" id="CHEBI:74411"/>
        <dbReference type="ChEBI" id="CHEBI:74497"/>
        <dbReference type="EC" id="2.1.1.192"/>
    </reaction>
</comment>
<dbReference type="Gene3D" id="1.10.150.530">
    <property type="match status" value="1"/>
</dbReference>
<keyword evidence="10 12" id="KW-0408">Iron</keyword>
<comment type="function">
    <text evidence="12">Specifically methylates position 2 of adenine 2503 in 23S rRNA and position 2 of adenine 37 in tRNAs.</text>
</comment>
<evidence type="ECO:0000256" key="10">
    <source>
        <dbReference type="ARBA" id="ARBA00023004"/>
    </source>
</evidence>
<evidence type="ECO:0000256" key="12">
    <source>
        <dbReference type="HAMAP-Rule" id="MF_01849"/>
    </source>
</evidence>
<evidence type="ECO:0000256" key="1">
    <source>
        <dbReference type="ARBA" id="ARBA00004496"/>
    </source>
</evidence>
<feature type="binding site" evidence="12">
    <location>
        <position position="129"/>
    </location>
    <ligand>
        <name>[4Fe-4S] cluster</name>
        <dbReference type="ChEBI" id="CHEBI:49883"/>
        <note>4Fe-4S-S-AdoMet</note>
    </ligand>
</feature>
<keyword evidence="3 12" id="KW-0963">Cytoplasm</keyword>
<dbReference type="PANTHER" id="PTHR30544">
    <property type="entry name" value="23S RRNA METHYLTRANSFERASE"/>
    <property type="match status" value="1"/>
</dbReference>
<keyword evidence="15" id="KW-1185">Reference proteome</keyword>
<dbReference type="Proteomes" id="UP000765003">
    <property type="component" value="Unassembled WGS sequence"/>
</dbReference>
<dbReference type="InterPro" id="IPR007197">
    <property type="entry name" value="rSAM"/>
</dbReference>
<evidence type="ECO:0000259" key="13">
    <source>
        <dbReference type="PROSITE" id="PS51918"/>
    </source>
</evidence>
<dbReference type="InterPro" id="IPR027492">
    <property type="entry name" value="RNA_MTrfase_RlmN"/>
</dbReference>
<dbReference type="EC" id="2.1.1.192" evidence="12"/>
<dbReference type="InterPro" id="IPR048641">
    <property type="entry name" value="RlmN_N"/>
</dbReference>
<evidence type="ECO:0000256" key="6">
    <source>
        <dbReference type="ARBA" id="ARBA00022679"/>
    </source>
</evidence>
<keyword evidence="12" id="KW-1015">Disulfide bond</keyword>
<protein>
    <recommendedName>
        <fullName evidence="12">Probable dual-specificity RNA methyltransferase RlmN</fullName>
        <ecNumber evidence="12">2.1.1.192</ecNumber>
    </recommendedName>
    <alternativeName>
        <fullName evidence="12">23S rRNA (adenine(2503)-C(2))-methyltransferase</fullName>
    </alternativeName>
    <alternativeName>
        <fullName evidence="12">23S rRNA m2A2503 methyltransferase</fullName>
    </alternativeName>
    <alternativeName>
        <fullName evidence="12">Ribosomal RNA large subunit methyltransferase N</fullName>
    </alternativeName>
    <alternativeName>
        <fullName evidence="12">tRNA (adenine(37)-C(2))-methyltransferase</fullName>
    </alternativeName>
    <alternativeName>
        <fullName evidence="12">tRNA m2A37 methyltransferase</fullName>
    </alternativeName>
</protein>
<feature type="active site" description="S-methylcysteine intermediate" evidence="12">
    <location>
        <position position="361"/>
    </location>
</feature>
<comment type="caution">
    <text evidence="14">The sequence shown here is derived from an EMBL/GenBank/DDBJ whole genome shotgun (WGS) entry which is preliminary data.</text>
</comment>
<comment type="caution">
    <text evidence="12">Lacks conserved residue(s) required for the propagation of feature annotation.</text>
</comment>
<comment type="cofactor">
    <cofactor evidence="12">
        <name>[4Fe-4S] cluster</name>
        <dbReference type="ChEBI" id="CHEBI:49883"/>
    </cofactor>
    <text evidence="12">Binds 1 [4Fe-4S] cluster. The cluster is coordinated with 3 cysteines and an exchangeable S-adenosyl-L-methionine.</text>
</comment>
<dbReference type="SFLD" id="SFLDS00029">
    <property type="entry name" value="Radical_SAM"/>
    <property type="match status" value="1"/>
</dbReference>
<evidence type="ECO:0000256" key="2">
    <source>
        <dbReference type="ARBA" id="ARBA00022485"/>
    </source>
</evidence>
<dbReference type="GO" id="GO:0032259">
    <property type="term" value="P:methylation"/>
    <property type="evidence" value="ECO:0007669"/>
    <property type="project" value="UniProtKB-KW"/>
</dbReference>
<keyword evidence="11 12" id="KW-0411">Iron-sulfur</keyword>
<dbReference type="PIRSF" id="PIRSF006004">
    <property type="entry name" value="CHP00048"/>
    <property type="match status" value="1"/>
</dbReference>
<feature type="binding site" evidence="12">
    <location>
        <position position="126"/>
    </location>
    <ligand>
        <name>[4Fe-4S] cluster</name>
        <dbReference type="ChEBI" id="CHEBI:49883"/>
        <note>4Fe-4S-S-AdoMet</note>
    </ligand>
</feature>
<dbReference type="PROSITE" id="PS51918">
    <property type="entry name" value="RADICAL_SAM"/>
    <property type="match status" value="1"/>
</dbReference>
<feature type="binding site" evidence="12">
    <location>
        <position position="318"/>
    </location>
    <ligand>
        <name>S-adenosyl-L-methionine</name>
        <dbReference type="ChEBI" id="CHEBI:59789"/>
    </ligand>
</feature>
<evidence type="ECO:0000256" key="5">
    <source>
        <dbReference type="ARBA" id="ARBA00022603"/>
    </source>
</evidence>
<feature type="active site" description="Proton acceptor" evidence="12">
    <location>
        <position position="99"/>
    </location>
</feature>
<feature type="binding site" evidence="12">
    <location>
        <position position="220"/>
    </location>
    <ligand>
        <name>S-adenosyl-L-methionine</name>
        <dbReference type="ChEBI" id="CHEBI:59789"/>
    </ligand>
</feature>
<dbReference type="CDD" id="cd01335">
    <property type="entry name" value="Radical_SAM"/>
    <property type="match status" value="1"/>
</dbReference>
<name>A0ABS3AWE5_9FIRM</name>
<comment type="miscellaneous">
    <text evidence="12">Reaction proceeds by a ping-pong mechanism involving intermediate methylation of a conserved cysteine residue.</text>
</comment>
<dbReference type="Gene3D" id="3.20.20.70">
    <property type="entry name" value="Aldolase class I"/>
    <property type="match status" value="1"/>
</dbReference>
<feature type="binding site" evidence="12">
    <location>
        <position position="122"/>
    </location>
    <ligand>
        <name>[4Fe-4S] cluster</name>
        <dbReference type="ChEBI" id="CHEBI:49883"/>
        <note>4Fe-4S-S-AdoMet</note>
    </ligand>
</feature>
<keyword evidence="6 12" id="KW-0808">Transferase</keyword>
<dbReference type="SFLD" id="SFLDG01062">
    <property type="entry name" value="methyltransferase_(Class_A)"/>
    <property type="match status" value="1"/>
</dbReference>
<keyword evidence="5 12" id="KW-0489">Methyltransferase</keyword>
<dbReference type="SUPFAM" id="SSF102114">
    <property type="entry name" value="Radical SAM enzymes"/>
    <property type="match status" value="1"/>
</dbReference>
<dbReference type="InterPro" id="IPR004383">
    <property type="entry name" value="rRNA_lsu_MTrfase_RlmN/Cfr"/>
</dbReference>
<keyword evidence="4 12" id="KW-0698">rRNA processing</keyword>
<evidence type="ECO:0000256" key="3">
    <source>
        <dbReference type="ARBA" id="ARBA00022490"/>
    </source>
</evidence>
<proteinExistence type="inferred from homology"/>
<comment type="catalytic activity">
    <reaction evidence="12">
        <text>adenosine(37) in tRNA + 2 reduced [2Fe-2S]-[ferredoxin] + 2 S-adenosyl-L-methionine = 2-methyladenosine(37) in tRNA + 5'-deoxyadenosine + L-methionine + 2 oxidized [2Fe-2S]-[ferredoxin] + S-adenosyl-L-homocysteine</text>
        <dbReference type="Rhea" id="RHEA:43332"/>
        <dbReference type="Rhea" id="RHEA-COMP:10000"/>
        <dbReference type="Rhea" id="RHEA-COMP:10001"/>
        <dbReference type="Rhea" id="RHEA-COMP:10162"/>
        <dbReference type="Rhea" id="RHEA-COMP:10485"/>
        <dbReference type="ChEBI" id="CHEBI:17319"/>
        <dbReference type="ChEBI" id="CHEBI:33737"/>
        <dbReference type="ChEBI" id="CHEBI:33738"/>
        <dbReference type="ChEBI" id="CHEBI:57844"/>
        <dbReference type="ChEBI" id="CHEBI:57856"/>
        <dbReference type="ChEBI" id="CHEBI:59789"/>
        <dbReference type="ChEBI" id="CHEBI:74411"/>
        <dbReference type="ChEBI" id="CHEBI:74497"/>
        <dbReference type="EC" id="2.1.1.192"/>
    </reaction>
</comment>
<evidence type="ECO:0000313" key="14">
    <source>
        <dbReference type="EMBL" id="MBN4077403.1"/>
    </source>
</evidence>
<feature type="binding site" evidence="12">
    <location>
        <begin position="242"/>
        <end position="244"/>
    </location>
    <ligand>
        <name>S-adenosyl-L-methionine</name>
        <dbReference type="ChEBI" id="CHEBI:59789"/>
    </ligand>
</feature>
<dbReference type="Pfam" id="PF21016">
    <property type="entry name" value="RlmN_N"/>
    <property type="match status" value="1"/>
</dbReference>
<dbReference type="NCBIfam" id="TIGR00048">
    <property type="entry name" value="rRNA_mod_RlmN"/>
    <property type="match status" value="1"/>
</dbReference>
<dbReference type="SFLD" id="SFLDF00275">
    <property type="entry name" value="adenosine_C2_methyltransferase"/>
    <property type="match status" value="1"/>
</dbReference>
<evidence type="ECO:0000313" key="15">
    <source>
        <dbReference type="Proteomes" id="UP000765003"/>
    </source>
</evidence>
<evidence type="ECO:0000256" key="7">
    <source>
        <dbReference type="ARBA" id="ARBA00022691"/>
    </source>
</evidence>
<evidence type="ECO:0000256" key="11">
    <source>
        <dbReference type="ARBA" id="ARBA00023014"/>
    </source>
</evidence>
<organism evidence="14 15">
    <name type="scientific">Sulfobacillus acidophilus</name>
    <dbReference type="NCBI Taxonomy" id="53633"/>
    <lineage>
        <taxon>Bacteria</taxon>
        <taxon>Bacillati</taxon>
        <taxon>Bacillota</taxon>
        <taxon>Clostridia</taxon>
        <taxon>Eubacteriales</taxon>
        <taxon>Clostridiales Family XVII. Incertae Sedis</taxon>
        <taxon>Sulfobacillus</taxon>
    </lineage>
</organism>
<evidence type="ECO:0000256" key="8">
    <source>
        <dbReference type="ARBA" id="ARBA00022694"/>
    </source>
</evidence>
<evidence type="ECO:0000256" key="9">
    <source>
        <dbReference type="ARBA" id="ARBA00022723"/>
    </source>
</evidence>